<reference evidence="2 3" key="1">
    <citation type="journal article" date="2018" name="Nat. Biotechnol.">
        <title>A standardized bacterial taxonomy based on genome phylogeny substantially revises the tree of life.</title>
        <authorList>
            <person name="Parks D.H."/>
            <person name="Chuvochina M."/>
            <person name="Waite D.W."/>
            <person name="Rinke C."/>
            <person name="Skarshewski A."/>
            <person name="Chaumeil P.A."/>
            <person name="Hugenholtz P."/>
        </authorList>
    </citation>
    <scope>NUCLEOTIDE SEQUENCE [LARGE SCALE GENOMIC DNA]</scope>
    <source>
        <strain evidence="2">UBA10227</strain>
    </source>
</reference>
<organism evidence="2 3">
    <name type="scientific">Xanthomarina gelatinilytica</name>
    <dbReference type="NCBI Taxonomy" id="1137281"/>
    <lineage>
        <taxon>Bacteria</taxon>
        <taxon>Pseudomonadati</taxon>
        <taxon>Bacteroidota</taxon>
        <taxon>Flavobacteriia</taxon>
        <taxon>Flavobacteriales</taxon>
        <taxon>Flavobacteriaceae</taxon>
        <taxon>Xanthomarina</taxon>
    </lineage>
</organism>
<feature type="compositionally biased region" description="Basic and acidic residues" evidence="1">
    <location>
        <begin position="1"/>
        <end position="16"/>
    </location>
</feature>
<evidence type="ECO:0000256" key="1">
    <source>
        <dbReference type="SAM" id="MobiDB-lite"/>
    </source>
</evidence>
<gene>
    <name evidence="2" type="ORF">DHV22_17835</name>
</gene>
<comment type="caution">
    <text evidence="2">The sequence shown here is derived from an EMBL/GenBank/DDBJ whole genome shotgun (WGS) entry which is preliminary data.</text>
</comment>
<sequence>MAKEKKSALEEKKGIQEPESINRSSIARIKSKRHKQPSTEDLISGILQP</sequence>
<dbReference type="AlphaFoldDB" id="A0A3D6BYR5"/>
<protein>
    <submittedName>
        <fullName evidence="2">Methylmalonyl Co-A mutase-associated GTPase MeaB</fullName>
    </submittedName>
</protein>
<dbReference type="EMBL" id="DPRK01000289">
    <property type="protein sequence ID" value="HCY83319.1"/>
    <property type="molecule type" value="Genomic_DNA"/>
</dbReference>
<evidence type="ECO:0000313" key="2">
    <source>
        <dbReference type="EMBL" id="HCY83319.1"/>
    </source>
</evidence>
<feature type="region of interest" description="Disordered" evidence="1">
    <location>
        <begin position="1"/>
        <end position="49"/>
    </location>
</feature>
<feature type="non-terminal residue" evidence="2">
    <location>
        <position position="49"/>
    </location>
</feature>
<name>A0A3D6BYR5_9FLAO</name>
<evidence type="ECO:0000313" key="3">
    <source>
        <dbReference type="Proteomes" id="UP000263268"/>
    </source>
</evidence>
<dbReference type="Proteomes" id="UP000263268">
    <property type="component" value="Unassembled WGS sequence"/>
</dbReference>
<proteinExistence type="predicted"/>
<accession>A0A3D6BYR5</accession>